<gene>
    <name evidence="3" type="ORF">FHR90_001295</name>
    <name evidence="4" type="ORF">HUK83_10425</name>
</gene>
<keyword evidence="5" id="KW-1185">Reference proteome</keyword>
<dbReference type="InterPro" id="IPR036388">
    <property type="entry name" value="WH-like_DNA-bd_sf"/>
</dbReference>
<dbReference type="AlphaFoldDB" id="A0A839V1K5"/>
<dbReference type="PANTHER" id="PTHR43252:SF7">
    <property type="entry name" value="TRANSCRIPTIONAL REGULATOR YQJI"/>
    <property type="match status" value="1"/>
</dbReference>
<dbReference type="EMBL" id="JABXXQ010000209">
    <property type="protein sequence ID" value="NVN30744.1"/>
    <property type="molecule type" value="Genomic_DNA"/>
</dbReference>
<evidence type="ECO:0000313" key="5">
    <source>
        <dbReference type="Proteomes" id="UP000557688"/>
    </source>
</evidence>
<proteinExistence type="predicted"/>
<accession>A0A839V1K5</accession>
<feature type="region of interest" description="Disordered" evidence="1">
    <location>
        <begin position="23"/>
        <end position="56"/>
    </location>
</feature>
<dbReference type="RefSeq" id="WP_176624527.1">
    <property type="nucleotide sequence ID" value="NZ_JABXXQ010000209.1"/>
</dbReference>
<evidence type="ECO:0000313" key="6">
    <source>
        <dbReference type="Proteomes" id="UP000565205"/>
    </source>
</evidence>
<dbReference type="EMBL" id="JACHXV010000004">
    <property type="protein sequence ID" value="MBB3173472.1"/>
    <property type="molecule type" value="Genomic_DNA"/>
</dbReference>
<evidence type="ECO:0000256" key="1">
    <source>
        <dbReference type="SAM" id="MobiDB-lite"/>
    </source>
</evidence>
<dbReference type="Proteomes" id="UP000557688">
    <property type="component" value="Unassembled WGS sequence"/>
</dbReference>
<feature type="domain" description="Transcription regulator PadR N-terminal" evidence="2">
    <location>
        <begin position="84"/>
        <end position="152"/>
    </location>
</feature>
<dbReference type="Gene3D" id="1.10.10.10">
    <property type="entry name" value="Winged helix-like DNA-binding domain superfamily/Winged helix DNA-binding domain"/>
    <property type="match status" value="1"/>
</dbReference>
<reference evidence="4 6" key="1">
    <citation type="submission" date="2020-06" db="EMBL/GenBank/DDBJ databases">
        <title>Description of novel acetic acid bacteria.</title>
        <authorList>
            <person name="Sombolestani A."/>
        </authorList>
    </citation>
    <scope>NUCLEOTIDE SEQUENCE [LARGE SCALE GENOMIC DNA]</scope>
    <source>
        <strain evidence="4 6">LMG 26838</strain>
    </source>
</reference>
<dbReference type="Pfam" id="PF03551">
    <property type="entry name" value="PadR"/>
    <property type="match status" value="1"/>
</dbReference>
<keyword evidence="3" id="KW-0238">DNA-binding</keyword>
<dbReference type="InterPro" id="IPR005149">
    <property type="entry name" value="Tscrpt_reg_PadR_N"/>
</dbReference>
<evidence type="ECO:0000313" key="4">
    <source>
        <dbReference type="EMBL" id="NVN30744.1"/>
    </source>
</evidence>
<sequence>MRFRREPIHDAFERQFDAFARWASHGGPDRGRDGGPPRGRDDDPRGDGRRGGRFGRRFGRDFTAGFGEHIAARKFTSAQLQLLLLALLESAPAHGYELIRELEQRSGGFYAPSPGMVYPALTFLDETGLAEATAEGNRKLYTITGAGRAHLDAGRQEVEAIFGFLDRIGGRMEAVREAFSGVGDADPAAAEELHRARHALKSALIRARGAAPDEARRIARILDEATRQILRPTPESER</sequence>
<organism evidence="3 5">
    <name type="scientific">Endobacter medicaginis</name>
    <dbReference type="NCBI Taxonomy" id="1181271"/>
    <lineage>
        <taxon>Bacteria</taxon>
        <taxon>Pseudomonadati</taxon>
        <taxon>Pseudomonadota</taxon>
        <taxon>Alphaproteobacteria</taxon>
        <taxon>Acetobacterales</taxon>
        <taxon>Acetobacteraceae</taxon>
        <taxon>Endobacter</taxon>
    </lineage>
</organism>
<evidence type="ECO:0000259" key="2">
    <source>
        <dbReference type="Pfam" id="PF03551"/>
    </source>
</evidence>
<comment type="caution">
    <text evidence="3">The sequence shown here is derived from an EMBL/GenBank/DDBJ whole genome shotgun (WGS) entry which is preliminary data.</text>
</comment>
<dbReference type="GO" id="GO:0003677">
    <property type="term" value="F:DNA binding"/>
    <property type="evidence" value="ECO:0007669"/>
    <property type="project" value="UniProtKB-KW"/>
</dbReference>
<name>A0A839V1K5_9PROT</name>
<evidence type="ECO:0000313" key="3">
    <source>
        <dbReference type="EMBL" id="MBB3173472.1"/>
    </source>
</evidence>
<protein>
    <submittedName>
        <fullName evidence="3 4">PadR family transcriptional regulator</fullName>
    </submittedName>
</protein>
<reference evidence="3 5" key="2">
    <citation type="submission" date="2020-08" db="EMBL/GenBank/DDBJ databases">
        <title>Genomic Encyclopedia of Type Strains, Phase III (KMG-III): the genomes of soil and plant-associated and newly described type strains.</title>
        <authorList>
            <person name="Whitman W."/>
        </authorList>
    </citation>
    <scope>NUCLEOTIDE SEQUENCE [LARGE SCALE GENOMIC DNA]</scope>
    <source>
        <strain evidence="3 5">CECT 8088</strain>
    </source>
</reference>
<dbReference type="InterPro" id="IPR036390">
    <property type="entry name" value="WH_DNA-bd_sf"/>
</dbReference>
<dbReference type="SUPFAM" id="SSF46785">
    <property type="entry name" value="Winged helix' DNA-binding domain"/>
    <property type="match status" value="1"/>
</dbReference>
<feature type="compositionally biased region" description="Basic and acidic residues" evidence="1">
    <location>
        <begin position="27"/>
        <end position="50"/>
    </location>
</feature>
<dbReference type="Proteomes" id="UP000565205">
    <property type="component" value="Unassembled WGS sequence"/>
</dbReference>
<dbReference type="PANTHER" id="PTHR43252">
    <property type="entry name" value="TRANSCRIPTIONAL REGULATOR YQJI"/>
    <property type="match status" value="1"/>
</dbReference>